<keyword evidence="2" id="KW-1185">Reference proteome</keyword>
<dbReference type="OrthoDB" id="6891349at2"/>
<dbReference type="STRING" id="797277.SAMN05216198_1628"/>
<evidence type="ECO:0000313" key="2">
    <source>
        <dbReference type="Proteomes" id="UP000243426"/>
    </source>
</evidence>
<dbReference type="Proteomes" id="UP000243426">
    <property type="component" value="Chromosome I"/>
</dbReference>
<organism evidence="1 2">
    <name type="scientific">Halopseudomonas litoralis</name>
    <dbReference type="NCBI Taxonomy" id="797277"/>
    <lineage>
        <taxon>Bacteria</taxon>
        <taxon>Pseudomonadati</taxon>
        <taxon>Pseudomonadota</taxon>
        <taxon>Gammaproteobacteria</taxon>
        <taxon>Pseudomonadales</taxon>
        <taxon>Pseudomonadaceae</taxon>
        <taxon>Halopseudomonas</taxon>
    </lineage>
</organism>
<evidence type="ECO:0000313" key="1">
    <source>
        <dbReference type="EMBL" id="SDS29351.1"/>
    </source>
</evidence>
<gene>
    <name evidence="1" type="ORF">SAMN05216198_1628</name>
</gene>
<proteinExistence type="predicted"/>
<dbReference type="EMBL" id="LT629748">
    <property type="protein sequence ID" value="SDS29351.1"/>
    <property type="molecule type" value="Genomic_DNA"/>
</dbReference>
<accession>A0A1H1R0N9</accession>
<reference evidence="2" key="1">
    <citation type="submission" date="2016-10" db="EMBL/GenBank/DDBJ databases">
        <authorList>
            <person name="Varghese N."/>
            <person name="Submissions S."/>
        </authorList>
    </citation>
    <scope>NUCLEOTIDE SEQUENCE [LARGE SCALE GENOMIC DNA]</scope>
    <source>
        <strain evidence="2">2SM5</strain>
    </source>
</reference>
<dbReference type="AlphaFoldDB" id="A0A1H1R0N9"/>
<sequence>MADAILYSSMDAAGPGLPTAGSHVERMYNVLVPCLVTGYGAGAEAKPGQSWSLAHAELPNGFTLQAPDGVYYIFYKGSGLRYRETYCQVYMAEALSLFEYPPIGTNVRSGDYSPDYWAGVTDRLWTSALCATRTNSAWWLIARGAQVIFSTVGMDVDSTLGSSASSLSDHGDLSFLGSLVLKAPNAPIAGPQNAFFLGGLKWPENLDSAGSSYRRGGNMFGENIRLRDPLTGIVEQGALGAIEGNPAKHNGQTYAHFQADPLGTDLALQRVDAFMPGQGSIGYIPGMFYGGRAAHYRVSDLLSLLGLGSTYSATLTPAEIDGELFYVVPTYWGSLLVSLAEKYWT</sequence>
<dbReference type="RefSeq" id="WP_157718627.1">
    <property type="nucleotide sequence ID" value="NZ_LT629748.1"/>
</dbReference>
<protein>
    <submittedName>
        <fullName evidence="1">Uncharacterized protein</fullName>
    </submittedName>
</protein>
<name>A0A1H1R0N9_9GAMM</name>